<dbReference type="AlphaFoldDB" id="A0A147BEC2"/>
<reference evidence="2" key="1">
    <citation type="journal article" date="2018" name="PLoS Negl. Trop. Dis.">
        <title>Sialome diversity of ticks revealed by RNAseq of single tick salivary glands.</title>
        <authorList>
            <person name="Perner J."/>
            <person name="Kropackova S."/>
            <person name="Kopacek P."/>
            <person name="Ribeiro J.M."/>
        </authorList>
    </citation>
    <scope>NUCLEOTIDE SEQUENCE</scope>
    <source>
        <strain evidence="2">Siblings of single egg batch collected in Ceske Budejovice</strain>
        <tissue evidence="2">Salivary glands</tissue>
    </source>
</reference>
<keyword evidence="1" id="KW-0732">Signal</keyword>
<protein>
    <recommendedName>
        <fullName evidence="3">Secreted protein</fullName>
    </recommendedName>
</protein>
<sequence>MRPQVAILAASQQLWWMWQTPVLLQAALQCGSLRKFRQPEVGTPLRQRLHLRSFVLFASLSTTHRDDRDLQQRDTPASVTSFVATSGPFLTYLYTVPSWASWPAPF</sequence>
<evidence type="ECO:0000313" key="2">
    <source>
        <dbReference type="EMBL" id="JAR89093.1"/>
    </source>
</evidence>
<organism evidence="2">
    <name type="scientific">Ixodes ricinus</name>
    <name type="common">Common tick</name>
    <name type="synonym">Acarus ricinus</name>
    <dbReference type="NCBI Taxonomy" id="34613"/>
    <lineage>
        <taxon>Eukaryota</taxon>
        <taxon>Metazoa</taxon>
        <taxon>Ecdysozoa</taxon>
        <taxon>Arthropoda</taxon>
        <taxon>Chelicerata</taxon>
        <taxon>Arachnida</taxon>
        <taxon>Acari</taxon>
        <taxon>Parasitiformes</taxon>
        <taxon>Ixodida</taxon>
        <taxon>Ixodoidea</taxon>
        <taxon>Ixodidae</taxon>
        <taxon>Ixodinae</taxon>
        <taxon>Ixodes</taxon>
    </lineage>
</organism>
<proteinExistence type="predicted"/>
<feature type="chain" id="PRO_5007542075" description="Secreted protein" evidence="1">
    <location>
        <begin position="27"/>
        <end position="106"/>
    </location>
</feature>
<accession>A0A147BEC2</accession>
<evidence type="ECO:0000256" key="1">
    <source>
        <dbReference type="SAM" id="SignalP"/>
    </source>
</evidence>
<name>A0A147BEC2_IXORI</name>
<feature type="signal peptide" evidence="1">
    <location>
        <begin position="1"/>
        <end position="26"/>
    </location>
</feature>
<evidence type="ECO:0008006" key="3">
    <source>
        <dbReference type="Google" id="ProtNLM"/>
    </source>
</evidence>
<dbReference type="EMBL" id="GEGO01006311">
    <property type="protein sequence ID" value="JAR89093.1"/>
    <property type="molecule type" value="Transcribed_RNA"/>
</dbReference>